<dbReference type="SUPFAM" id="SSF63446">
    <property type="entry name" value="Type I dockerin domain"/>
    <property type="match status" value="1"/>
</dbReference>
<feature type="domain" description="LTD" evidence="2">
    <location>
        <begin position="8"/>
        <end position="132"/>
    </location>
</feature>
<reference evidence="3" key="1">
    <citation type="submission" date="2022-06" db="EMBL/GenBank/DDBJ databases">
        <title>Aeoliella straminimaris, a novel planctomycete from sediments.</title>
        <authorList>
            <person name="Vitorino I.R."/>
            <person name="Lage O.M."/>
        </authorList>
    </citation>
    <scope>NUCLEOTIDE SEQUENCE</scope>
    <source>
        <strain evidence="3">ICT_H6.2</strain>
    </source>
</reference>
<feature type="domain" description="LTD" evidence="2">
    <location>
        <begin position="1384"/>
        <end position="1517"/>
    </location>
</feature>
<feature type="region of interest" description="Disordered" evidence="1">
    <location>
        <begin position="2044"/>
        <end position="2065"/>
    </location>
</feature>
<dbReference type="Gene3D" id="2.60.40.1260">
    <property type="entry name" value="Lamin Tail domain"/>
    <property type="match status" value="2"/>
</dbReference>
<dbReference type="Gene3D" id="1.10.1330.10">
    <property type="entry name" value="Dockerin domain"/>
    <property type="match status" value="1"/>
</dbReference>
<organism evidence="3 4">
    <name type="scientific">Aeoliella straminimaris</name>
    <dbReference type="NCBI Taxonomy" id="2954799"/>
    <lineage>
        <taxon>Bacteria</taxon>
        <taxon>Pseudomonadati</taxon>
        <taxon>Planctomycetota</taxon>
        <taxon>Planctomycetia</taxon>
        <taxon>Pirellulales</taxon>
        <taxon>Lacipirellulaceae</taxon>
        <taxon>Aeoliella</taxon>
    </lineage>
</organism>
<dbReference type="InterPro" id="IPR059177">
    <property type="entry name" value="GH29D-like_dom"/>
</dbReference>
<comment type="caution">
    <text evidence="3">The sequence shown here is derived from an EMBL/GenBank/DDBJ whole genome shotgun (WGS) entry which is preliminary data.</text>
</comment>
<feature type="domain" description="LTD" evidence="2">
    <location>
        <begin position="1707"/>
        <end position="1857"/>
    </location>
</feature>
<dbReference type="EMBL" id="JAMXLR010000055">
    <property type="protein sequence ID" value="MCO6045303.1"/>
    <property type="molecule type" value="Genomic_DNA"/>
</dbReference>
<dbReference type="Pfam" id="PF13290">
    <property type="entry name" value="CHB_HEX_C_1"/>
    <property type="match status" value="2"/>
</dbReference>
<dbReference type="PROSITE" id="PS51841">
    <property type="entry name" value="LTD"/>
    <property type="match status" value="4"/>
</dbReference>
<dbReference type="SUPFAM" id="SSF74853">
    <property type="entry name" value="Lamin A/C globular tail domain"/>
    <property type="match status" value="2"/>
</dbReference>
<evidence type="ECO:0000313" key="4">
    <source>
        <dbReference type="Proteomes" id="UP001155241"/>
    </source>
</evidence>
<dbReference type="Proteomes" id="UP001155241">
    <property type="component" value="Unassembled WGS sequence"/>
</dbReference>
<dbReference type="GO" id="GO:0000272">
    <property type="term" value="P:polysaccharide catabolic process"/>
    <property type="evidence" value="ECO:0007669"/>
    <property type="project" value="InterPro"/>
</dbReference>
<dbReference type="InterPro" id="IPR036439">
    <property type="entry name" value="Dockerin_dom_sf"/>
</dbReference>
<dbReference type="Pfam" id="PF00932">
    <property type="entry name" value="LTD"/>
    <property type="match status" value="3"/>
</dbReference>
<dbReference type="InterPro" id="IPR014867">
    <property type="entry name" value="Spore_coat_CotH_CotH2/3/7"/>
</dbReference>
<protein>
    <submittedName>
        <fullName evidence="3">Lamin tail domain-containing protein</fullName>
    </submittedName>
</protein>
<sequence>MKYSFLRFEELEQRHLLAADPVISELLAANDGSLQDEDGEFADWIEINNRGDQAIDLAGWYLTDDEEDLTKWQFPSHFLQAGEYLVVFASGKDRDISGNQFHTNFAMSADGEYLALVQPDGQTIASEFAPEFPPQRDDVSYGIGSEYLATTELVGFGSPVDAVVPADSSLGSSWVSPGFAPDASWLSGTVAAGYQENVIEEPSVVLLQIDFNDRGASNQTHAGFAPYVINSGSETQFGSVTRNFGAYNVTIDDASGGEGFQDRYRGGSPPNNGDFDESLLLTDFVFSSDQDSGGFDVTIDGLTPGSVHTVTLWSYDEVSGGADRVSDWTANGVVVQEDYTFRGGNSPTDNDRYKMAVVVEANAQGEIQLQGRRDQELSSSFAVFLNALRLETGDTLHSTGGAQQVLRVDFDDRTQGESGQSNTEFGYSQMTLDENGSTFDGVKLTFSPFNGGALDDRDRPLPPESGDFTLDQIYDDHILSTGAAGSGLELLVEGLVPGVEYDVLLRVFDSEAGGPRSSTWTEESSGGSVDIQSPYVFDGDINPTDNDSYTMKATLVTSAQGTLLIRGVQNEANRSVALCGIELSRATFEGLVGLDLGGEMHDSNASAYLRHEFSVTDLDSVDQLLLGMRYDAGFVAYLNGQEVARRFAPTAAGVPPAYNAAATLERSTPEALAVEDFDLTAFKSLLNEGSNNVLAIHGLNSEAGDQDFLILPTLQSITTSEEGFRYFLTPTPGSVNGEGVLGFTDLVDVSVPRGIYDTPFSVELTTSTPMATIYYTTDGSLPAATNPAASIYSTPIDIDSTTTLRAVATSVQFADSSSISSTYVFLQDVLVQDPLSDPTAPDYPLFWQANAAGDYGVDPRIVADWDDNNPANTDFGIREALQSIPTMSIVLDHDDLWDSANGIYPNATSEGSAWRRPGSIEYFDPATGENFQHNVGVQMHGSASRDNNRLKKHSFRLIFNPEFDGPGRLEYPLFDNTDFADINTVVMRASFTDSFATRTVSGRYSPLDSTYTRDVFMRDTQLAMGSLSPSSTYVHLYINGLYWGLYSPAERTDDAFLAAHLGGEEEDWDIVRDFNELYRGNRDVYDQMFAISRQIDSANSTTANTLFQALQGRNADGSDDPSGTVYLDVDNFIDYMILHLYAGVEDWPSHNWVAARNRVDPGTGYQFFTWDQEIALDGRFRDRTEASNTSTPGELFVNLRNSSEFRLRFADRVQKHMFNEGELTTEANTERWLARAEQVEAAIIGESARWGDAREGEVVNVPPSTVVPLMTVDHWRQSIDEVVGYFPQSHNLAISRFTSDGLFPTISAPQFNQYGGLVSSGFDLTMDSPSGGTIYYTLDGQDPRLLGGGVNIGSAAAYSSSLDITQSVTVKARTLVGGTWSPLSEATLLVATSGSQGVVISEINYHPYDPTPSESAALPGVVGDDFEFIEVLNTHPSQTVNLLNMSLANGLSYTFGNVSLAAGERAVVVEDIASFQARYGTEIPILGEWSGGVSNSGETLELRDGVGNVLVSVSYLDGNPWSEAPDGNGATLELTDPYNTPPSELGKWYSWRASTEWGGTPGAAGAGPMGVVINEVLSHATTPELDAIELYNSTNHDIDIGGWYLSDAGGTLLKYPIPGGTVLAAGAYMVFDENDFNPAVPSGGQIPFALDAEQGDDVYLAIPDGLGGASAIVDSVDFGATFNGQTLGRVTDGSGRLAPLASNSLGEVNGPHAPSGLIISEVEADAGNPSPGAQSLDPTLTSDELRFIELYNGSSAPIDLANYMLDGDVLFAFEPGETLAAGEALVVVGFDPQADASKASAFRAHYGVAGDVTLVGPYSGSLLPSGSRIELQAPDAPPPDAPDFIPLVLIDEVLYDDQAPWPTTSDAGFSLQRSAATAFGNDGQSWRALAASPGSVGFTAEMGDFTGDGVVDLEDLEMLAEAVESGSSLAYFDLNNDLAVTLADVTYLIDVIVSPIPGDYDWNGVVDTADYAEWKSRFGTTVYLNADGNASGVVDLGDYVVWRNNLGATAPSPASLVVAATPQELEPASVLVSYSGAESQVDNGLATARQPRESSPDALRSPVGVAPVPYPPREWRGFAQGRPEITAIPETSGEFHRNDLEILLASNDRRTEPSHTPHRYSSLRCGLDERNDDEDTEVEVAALDDAFAVL</sequence>
<feature type="domain" description="LTD" evidence="2">
    <location>
        <begin position="1560"/>
        <end position="1680"/>
    </location>
</feature>
<evidence type="ECO:0000256" key="1">
    <source>
        <dbReference type="SAM" id="MobiDB-lite"/>
    </source>
</evidence>
<gene>
    <name evidence="3" type="ORF">NG895_15435</name>
</gene>
<dbReference type="Gene3D" id="2.60.120.260">
    <property type="entry name" value="Galactose-binding domain-like"/>
    <property type="match status" value="1"/>
</dbReference>
<keyword evidence="4" id="KW-1185">Reference proteome</keyword>
<dbReference type="InterPro" id="IPR036415">
    <property type="entry name" value="Lamin_tail_dom_sf"/>
</dbReference>
<dbReference type="Pfam" id="PF08757">
    <property type="entry name" value="CotH"/>
    <property type="match status" value="1"/>
</dbReference>
<evidence type="ECO:0000313" key="3">
    <source>
        <dbReference type="EMBL" id="MCO6045303.1"/>
    </source>
</evidence>
<accession>A0A9X2FBQ0</accession>
<dbReference type="InterPro" id="IPR001322">
    <property type="entry name" value="Lamin_tail_dom"/>
</dbReference>
<name>A0A9X2FBQ0_9BACT</name>
<evidence type="ECO:0000259" key="2">
    <source>
        <dbReference type="PROSITE" id="PS51841"/>
    </source>
</evidence>
<dbReference type="RefSeq" id="WP_252853419.1">
    <property type="nucleotide sequence ID" value="NZ_JAMXLR010000055.1"/>
</dbReference>
<proteinExistence type="predicted"/>